<keyword evidence="3" id="KW-1185">Reference proteome</keyword>
<comment type="caution">
    <text evidence="2">The sequence shown here is derived from an EMBL/GenBank/DDBJ whole genome shotgun (WGS) entry which is preliminary data.</text>
</comment>
<evidence type="ECO:0000256" key="1">
    <source>
        <dbReference type="SAM" id="MobiDB-lite"/>
    </source>
</evidence>
<proteinExistence type="predicted"/>
<feature type="region of interest" description="Disordered" evidence="1">
    <location>
        <begin position="88"/>
        <end position="172"/>
    </location>
</feature>
<evidence type="ECO:0000313" key="3">
    <source>
        <dbReference type="Proteomes" id="UP000248863"/>
    </source>
</evidence>
<dbReference type="Gene3D" id="3.30.2370.10">
    <property type="entry name" value="putative pyruvate dehydrogenase"/>
    <property type="match status" value="1"/>
</dbReference>
<dbReference type="Pfam" id="PF16826">
    <property type="entry name" value="DUF5076"/>
    <property type="match status" value="1"/>
</dbReference>
<evidence type="ECO:0000313" key="2">
    <source>
        <dbReference type="EMBL" id="RAI40018.1"/>
    </source>
</evidence>
<dbReference type="EMBL" id="NPEU01000053">
    <property type="protein sequence ID" value="RAI40018.1"/>
    <property type="molecule type" value="Genomic_DNA"/>
</dbReference>
<evidence type="ECO:0008006" key="4">
    <source>
        <dbReference type="Google" id="ProtNLM"/>
    </source>
</evidence>
<organism evidence="2 3">
    <name type="scientific">Rhodoplanes elegans</name>
    <dbReference type="NCBI Taxonomy" id="29408"/>
    <lineage>
        <taxon>Bacteria</taxon>
        <taxon>Pseudomonadati</taxon>
        <taxon>Pseudomonadota</taxon>
        <taxon>Alphaproteobacteria</taxon>
        <taxon>Hyphomicrobiales</taxon>
        <taxon>Nitrobacteraceae</taxon>
        <taxon>Rhodoplanes</taxon>
    </lineage>
</organism>
<name>A0A327KXC3_9BRAD</name>
<feature type="compositionally biased region" description="Basic residues" evidence="1">
    <location>
        <begin position="161"/>
        <end position="172"/>
    </location>
</feature>
<dbReference type="OrthoDB" id="284440at2"/>
<dbReference type="Proteomes" id="UP000248863">
    <property type="component" value="Unassembled WGS sequence"/>
</dbReference>
<dbReference type="RefSeq" id="WP_111356503.1">
    <property type="nucleotide sequence ID" value="NZ_NHSK01000074.1"/>
</dbReference>
<dbReference type="AlphaFoldDB" id="A0A327KXC3"/>
<feature type="compositionally biased region" description="Low complexity" evidence="1">
    <location>
        <begin position="103"/>
        <end position="160"/>
    </location>
</feature>
<reference evidence="2 3" key="1">
    <citation type="submission" date="2017-07" db="EMBL/GenBank/DDBJ databases">
        <title>Draft Genome Sequences of Select Purple Nonsulfur Bacteria.</title>
        <authorList>
            <person name="Lasarre B."/>
            <person name="Mckinlay J.B."/>
        </authorList>
    </citation>
    <scope>NUCLEOTIDE SEQUENCE [LARGE SCALE GENOMIC DNA]</scope>
    <source>
        <strain evidence="2 3">DSM 11907</strain>
    </source>
</reference>
<protein>
    <recommendedName>
        <fullName evidence="4">DUF5076 domain-containing protein</fullName>
    </recommendedName>
</protein>
<gene>
    <name evidence="2" type="ORF">CH338_07470</name>
</gene>
<accession>A0A327KXC3</accession>
<dbReference type="InterPro" id="IPR031796">
    <property type="entry name" value="DUF5076"/>
</dbReference>
<sequence length="172" mass="18096">MARSKTDDLYHALPIAEDALANGGVEILRAGLIDDELFVTARHAFDDPATWGEVLAEITRKLAQIYSLETDLTEAEALAEIEEAYAADLGAKEVDDTPPPRPATSRKSPARKAAAAPAGKRAPAKPATAKKTPTKKPAAGKSVAAKATKIPAKTTANSKPVAKKPAPRARPR</sequence>